<comment type="caution">
    <text evidence="1">The sequence shown here is derived from an EMBL/GenBank/DDBJ whole genome shotgun (WGS) entry which is preliminary data.</text>
</comment>
<dbReference type="Proteomes" id="UP000245133">
    <property type="component" value="Unassembled WGS sequence"/>
</dbReference>
<dbReference type="SUPFAM" id="SSF51126">
    <property type="entry name" value="Pectin lyase-like"/>
    <property type="match status" value="1"/>
</dbReference>
<gene>
    <name evidence="1" type="ORF">LPTSP4_31590</name>
</gene>
<dbReference type="EMBL" id="BFBB01000008">
    <property type="protein sequence ID" value="GBF51621.1"/>
    <property type="molecule type" value="Genomic_DNA"/>
</dbReference>
<dbReference type="AlphaFoldDB" id="A0A2P2E417"/>
<reference evidence="1 2" key="1">
    <citation type="submission" date="2018-02" db="EMBL/GenBank/DDBJ databases">
        <title>Novel Leptospira species isolated from soil and water in Japan.</title>
        <authorList>
            <person name="Nakao R."/>
            <person name="Masuzawa T."/>
        </authorList>
    </citation>
    <scope>NUCLEOTIDE SEQUENCE [LARGE SCALE GENOMIC DNA]</scope>
    <source>
        <strain evidence="1 2">YH101</strain>
    </source>
</reference>
<dbReference type="InterPro" id="IPR011050">
    <property type="entry name" value="Pectin_lyase_fold/virulence"/>
</dbReference>
<accession>A0A2P2E417</accession>
<proteinExistence type="predicted"/>
<keyword evidence="2" id="KW-1185">Reference proteome</keyword>
<evidence type="ECO:0000313" key="1">
    <source>
        <dbReference type="EMBL" id="GBF51621.1"/>
    </source>
</evidence>
<sequence length="1023" mass="104083">MMLAFSSCLPQVERSLVELLSFARAQGGNGKVFVSVTSVLGSGLVLSLNGAEDLSVSADGEYSFTRTLRASETYEVTVKTQPNSPIQNCVVTGGSGTYVSGEVRSVLVNCGSALYALSGTISGLLGSGLTLANGNDRQTISANGSFSFTTAYAAGTAYSVTVATAPIHPSQSCVITNGQGTMPSSNVTNISITCTTTGYAIRATVSGIASGSLTLTNNASDNLVIGGNGSFVFPTDVNIGSTYSVLVTSAPSGHTCALTGNTGTIAAADVNITVNCFTLLATSPANLSVLQPNQNIVFQFSAPITIVSCSLGTGNLTTGGTQSFAVSTINITNDTLVLSTSTTWNPASVVQQINCTSAAGNALAAGTYTFRFVIPSTVSYVSQASGNDVNAGTTPATSVRTIQRGIAVLGACGTPPCVVYVEDGTYEANDFGQDFITVVNGISLYGGYTAGSSFATRNAGARQTIVRNTSPPASCTGATFPNTACRTILVPNTVTNITFIDGFRIEGASHSSETVGIAVAGGRPIISNNTIVGGAATASAAVLLFNFGGSSIADTTQGAFTQNTVTGGSCTAGNCVTAGVAYFATTASLFPFVQLSTITGGTCSTIGCKSYAFYMPTGNNTDLTAIRFNTFTGGSITTSVASSESAGFYVGSNTTTGKVYGNQINGGSAETSMGVYLNTTTLPLFIGDDVSRTGNSIYGGVASSSTYGIRSNQSGNFFSNSVHGGNVSSSTTGISYGIFVGSGVVALNGNRIYGGTSTCSGGSACASYGVFFTNLGSGSNLVRNHISAGQSSNTGSSNAYTAGMFLNQVNNTPVSIFNNMVDGGSSSVAISANTAQSYGVTLSNNTILTGVYYNTLYSGTAEDISAPLHYESTASRFGDIQNNILYTQVGASTRICLDHKGTTENTNLTTLRGNVFFGCPILVRFPSIQANSICAGGVVSDGACATTNISTPSTLNVYVDPVLAALSTSYGMLYRYFTSASPCSATRIANTLANPTTDAFGNARPGSDTFVSAGPLEYNGTCQ</sequence>
<organism evidence="1 2">
    <name type="scientific">Leptospira ryugenii</name>
    <dbReference type="NCBI Taxonomy" id="1917863"/>
    <lineage>
        <taxon>Bacteria</taxon>
        <taxon>Pseudomonadati</taxon>
        <taxon>Spirochaetota</taxon>
        <taxon>Spirochaetia</taxon>
        <taxon>Leptospirales</taxon>
        <taxon>Leptospiraceae</taxon>
        <taxon>Leptospira</taxon>
    </lineage>
</organism>
<protein>
    <submittedName>
        <fullName evidence="1">Uncharacterized protein</fullName>
    </submittedName>
</protein>
<evidence type="ECO:0000313" key="2">
    <source>
        <dbReference type="Proteomes" id="UP000245133"/>
    </source>
</evidence>
<name>A0A2P2E417_9LEPT</name>